<dbReference type="Proteomes" id="UP000724584">
    <property type="component" value="Unassembled WGS sequence"/>
</dbReference>
<proteinExistence type="predicted"/>
<keyword evidence="2" id="KW-1185">Reference proteome</keyword>
<protein>
    <submittedName>
        <fullName evidence="1">Uncharacterized protein</fullName>
    </submittedName>
</protein>
<accession>A0ACB7PQS0</accession>
<dbReference type="EMBL" id="JAGIZQ010000001">
    <property type="protein sequence ID" value="KAH6651240.1"/>
    <property type="molecule type" value="Genomic_DNA"/>
</dbReference>
<name>A0ACB7PQS0_9PEZI</name>
<gene>
    <name evidence="1" type="ORF">F5144DRAFT_598642</name>
</gene>
<organism evidence="1 2">
    <name type="scientific">Chaetomium tenue</name>
    <dbReference type="NCBI Taxonomy" id="1854479"/>
    <lineage>
        <taxon>Eukaryota</taxon>
        <taxon>Fungi</taxon>
        <taxon>Dikarya</taxon>
        <taxon>Ascomycota</taxon>
        <taxon>Pezizomycotina</taxon>
        <taxon>Sordariomycetes</taxon>
        <taxon>Sordariomycetidae</taxon>
        <taxon>Sordariales</taxon>
        <taxon>Chaetomiaceae</taxon>
        <taxon>Chaetomium</taxon>
    </lineage>
</organism>
<sequence length="169" mass="19292">METADNPHESEDWDDGIETPLQALGSAPVEAAEAHTEDQQSTATQSEGSSLLHHLHRVDHTGDLAAIVAMAFPERDEQDFEYYNFFFYCPLMDPFFFMVVTASMDTEYQDAWIDGYTIKLWQNAYPVVLPSQDNGPQGRVHGKLWQAVNPELITRIRNRLWLPLRPAHC</sequence>
<reference evidence="1 2" key="1">
    <citation type="journal article" date="2021" name="Nat. Commun.">
        <title>Genetic determinants of endophytism in the Arabidopsis root mycobiome.</title>
        <authorList>
            <person name="Mesny F."/>
            <person name="Miyauchi S."/>
            <person name="Thiergart T."/>
            <person name="Pickel B."/>
            <person name="Atanasova L."/>
            <person name="Karlsson M."/>
            <person name="Huettel B."/>
            <person name="Barry K.W."/>
            <person name="Haridas S."/>
            <person name="Chen C."/>
            <person name="Bauer D."/>
            <person name="Andreopoulos W."/>
            <person name="Pangilinan J."/>
            <person name="LaButti K."/>
            <person name="Riley R."/>
            <person name="Lipzen A."/>
            <person name="Clum A."/>
            <person name="Drula E."/>
            <person name="Henrissat B."/>
            <person name="Kohler A."/>
            <person name="Grigoriev I.V."/>
            <person name="Martin F.M."/>
            <person name="Hacquard S."/>
        </authorList>
    </citation>
    <scope>NUCLEOTIDE SEQUENCE [LARGE SCALE GENOMIC DNA]</scope>
    <source>
        <strain evidence="1 2">MPI-SDFR-AT-0079</strain>
    </source>
</reference>
<evidence type="ECO:0000313" key="2">
    <source>
        <dbReference type="Proteomes" id="UP000724584"/>
    </source>
</evidence>
<comment type="caution">
    <text evidence="1">The sequence shown here is derived from an EMBL/GenBank/DDBJ whole genome shotgun (WGS) entry which is preliminary data.</text>
</comment>
<evidence type="ECO:0000313" key="1">
    <source>
        <dbReference type="EMBL" id="KAH6651240.1"/>
    </source>
</evidence>